<feature type="transmembrane region" description="Helical" evidence="7">
    <location>
        <begin position="190"/>
        <end position="211"/>
    </location>
</feature>
<feature type="transmembrane region" description="Helical" evidence="7">
    <location>
        <begin position="163"/>
        <end position="183"/>
    </location>
</feature>
<dbReference type="Proteomes" id="UP000093514">
    <property type="component" value="Unassembled WGS sequence"/>
</dbReference>
<gene>
    <name evidence="8" type="ORF">U472_09385</name>
</gene>
<evidence type="ECO:0000256" key="1">
    <source>
        <dbReference type="ARBA" id="ARBA00004127"/>
    </source>
</evidence>
<organism evidence="8 9">
    <name type="scientific">Orenia metallireducens</name>
    <dbReference type="NCBI Taxonomy" id="1413210"/>
    <lineage>
        <taxon>Bacteria</taxon>
        <taxon>Bacillati</taxon>
        <taxon>Bacillota</taxon>
        <taxon>Clostridia</taxon>
        <taxon>Halanaerobiales</taxon>
        <taxon>Halobacteroidaceae</taxon>
        <taxon>Orenia</taxon>
    </lineage>
</organism>
<feature type="binding site" evidence="6">
    <location>
        <position position="189"/>
    </location>
    <ligand>
        <name>Zn(2+)</name>
        <dbReference type="ChEBI" id="CHEBI:29105"/>
    </ligand>
</feature>
<dbReference type="Pfam" id="PF03006">
    <property type="entry name" value="HlyIII"/>
    <property type="match status" value="1"/>
</dbReference>
<dbReference type="GO" id="GO:0046872">
    <property type="term" value="F:metal ion binding"/>
    <property type="evidence" value="ECO:0007669"/>
    <property type="project" value="UniProtKB-KW"/>
</dbReference>
<dbReference type="GO" id="GO:0140911">
    <property type="term" value="F:pore-forming activity"/>
    <property type="evidence" value="ECO:0007669"/>
    <property type="project" value="InterPro"/>
</dbReference>
<reference evidence="9" key="1">
    <citation type="submission" date="2016-07" db="EMBL/GenBank/DDBJ databases">
        <authorList>
            <person name="Florea S."/>
            <person name="Webb J.S."/>
            <person name="Jaromczyk J."/>
            <person name="Schardl C.L."/>
        </authorList>
    </citation>
    <scope>NUCLEOTIDE SEQUENCE [LARGE SCALE GENOMIC DNA]</scope>
    <source>
        <strain evidence="9">Z6</strain>
    </source>
</reference>
<reference evidence="8 9" key="2">
    <citation type="submission" date="2016-08" db="EMBL/GenBank/DDBJ databases">
        <title>Orenia metallireducens sp. nov. strain Z6, a Novel Metal-reducing Firmicute from the Deep Subsurface.</title>
        <authorList>
            <person name="Maxim B.I."/>
            <person name="Kenneth K."/>
            <person name="Flynn T.M."/>
            <person name="Oloughlin E.J."/>
            <person name="Locke R.A."/>
            <person name="Weber J.R."/>
            <person name="Egan S.M."/>
            <person name="Mackie R.I."/>
            <person name="Cann I.K."/>
        </authorList>
    </citation>
    <scope>NUCLEOTIDE SEQUENCE [LARGE SCALE GENOMIC DNA]</scope>
    <source>
        <strain evidence="8 9">Z6</strain>
    </source>
</reference>
<feature type="transmembrane region" description="Helical" evidence="7">
    <location>
        <begin position="134"/>
        <end position="157"/>
    </location>
</feature>
<name>A0A1C0A7M5_9FIRM</name>
<keyword evidence="3 7" id="KW-0812">Transmembrane</keyword>
<dbReference type="RefSeq" id="WP_068717812.1">
    <property type="nucleotide sequence ID" value="NZ_LWDV01000009.1"/>
</dbReference>
<comment type="subcellular location">
    <subcellularLocation>
        <location evidence="1">Endomembrane system</location>
        <topology evidence="1">Multi-pass membrane protein</topology>
    </subcellularLocation>
</comment>
<dbReference type="NCBIfam" id="TIGR01065">
    <property type="entry name" value="hlyIII"/>
    <property type="match status" value="1"/>
</dbReference>
<feature type="binding site" evidence="6">
    <location>
        <position position="67"/>
    </location>
    <ligand>
        <name>Zn(2+)</name>
        <dbReference type="ChEBI" id="CHEBI:29105"/>
    </ligand>
</feature>
<feature type="transmembrane region" description="Helical" evidence="7">
    <location>
        <begin position="43"/>
        <end position="63"/>
    </location>
</feature>
<dbReference type="PANTHER" id="PTHR20855:SF129">
    <property type="entry name" value="HEMOLYSIN-3 HOMOLOG"/>
    <property type="match status" value="1"/>
</dbReference>
<evidence type="ECO:0000256" key="4">
    <source>
        <dbReference type="ARBA" id="ARBA00022989"/>
    </source>
</evidence>
<feature type="transmembrane region" description="Helical" evidence="7">
    <location>
        <begin position="84"/>
        <end position="102"/>
    </location>
</feature>
<proteinExistence type="inferred from homology"/>
<evidence type="ECO:0000256" key="5">
    <source>
        <dbReference type="ARBA" id="ARBA00023136"/>
    </source>
</evidence>
<evidence type="ECO:0000256" key="7">
    <source>
        <dbReference type="SAM" id="Phobius"/>
    </source>
</evidence>
<keyword evidence="6" id="KW-0479">Metal-binding</keyword>
<dbReference type="GO" id="GO:0016020">
    <property type="term" value="C:membrane"/>
    <property type="evidence" value="ECO:0007669"/>
    <property type="project" value="InterPro"/>
</dbReference>
<accession>A0A1C0A7M5</accession>
<protein>
    <submittedName>
        <fullName evidence="8">Hemolysin D</fullName>
    </submittedName>
</protein>
<dbReference type="PANTHER" id="PTHR20855">
    <property type="entry name" value="ADIPOR/PROGESTIN RECEPTOR-RELATED"/>
    <property type="match status" value="1"/>
</dbReference>
<feature type="transmembrane region" description="Helical" evidence="7">
    <location>
        <begin position="108"/>
        <end position="127"/>
    </location>
</feature>
<sequence>MDNKKKSITVEEITNAILHGIGLGLAIAALVVLVVLATIFGDVWYIVSFSIYGSTLIILYLSSTLYHSFPKGKVKDIFRIFDHASIYLLIAGTYTPLTLVALRGPLGWTIFGIVWGITVLGIAYKIFWIGRFKIFSTILYIIMGWLVIFVIKPLIAVLNVNSIVFLVIGGVLYTVGTIFYAWNKMKYNHAIWHLFVLGGSICHFFTILFLLPR</sequence>
<keyword evidence="9" id="KW-1185">Reference proteome</keyword>
<evidence type="ECO:0000256" key="6">
    <source>
        <dbReference type="PIRSR" id="PIRSR604254-1"/>
    </source>
</evidence>
<keyword evidence="4 7" id="KW-1133">Transmembrane helix</keyword>
<feature type="transmembrane region" description="Helical" evidence="7">
    <location>
        <begin position="16"/>
        <end position="37"/>
    </location>
</feature>
<comment type="caution">
    <text evidence="8">The sequence shown here is derived from an EMBL/GenBank/DDBJ whole genome shotgun (WGS) entry which is preliminary data.</text>
</comment>
<comment type="similarity">
    <text evidence="2">Belongs to the UPF0073 (Hly-III) family.</text>
</comment>
<dbReference type="OrthoDB" id="9813689at2"/>
<feature type="binding site" evidence="6">
    <location>
        <position position="193"/>
    </location>
    <ligand>
        <name>Zn(2+)</name>
        <dbReference type="ChEBI" id="CHEBI:29105"/>
    </ligand>
</feature>
<evidence type="ECO:0000256" key="2">
    <source>
        <dbReference type="ARBA" id="ARBA00008488"/>
    </source>
</evidence>
<keyword evidence="5 7" id="KW-0472">Membrane</keyword>
<dbReference type="EMBL" id="LWDV01000009">
    <property type="protein sequence ID" value="OCL26214.1"/>
    <property type="molecule type" value="Genomic_DNA"/>
</dbReference>
<evidence type="ECO:0000256" key="3">
    <source>
        <dbReference type="ARBA" id="ARBA00022692"/>
    </source>
</evidence>
<evidence type="ECO:0000313" key="9">
    <source>
        <dbReference type="Proteomes" id="UP000093514"/>
    </source>
</evidence>
<evidence type="ECO:0000313" key="8">
    <source>
        <dbReference type="EMBL" id="OCL26214.1"/>
    </source>
</evidence>
<dbReference type="GO" id="GO:0012505">
    <property type="term" value="C:endomembrane system"/>
    <property type="evidence" value="ECO:0007669"/>
    <property type="project" value="UniProtKB-SubCell"/>
</dbReference>
<dbReference type="InterPro" id="IPR004254">
    <property type="entry name" value="AdipoR/HlyIII-related"/>
</dbReference>
<dbReference type="InterPro" id="IPR005744">
    <property type="entry name" value="Hy-lIII"/>
</dbReference>
<keyword evidence="6" id="KW-0862">Zinc</keyword>
<dbReference type="AlphaFoldDB" id="A0A1C0A7M5"/>